<keyword evidence="2 3" id="KW-0371">Homeobox</keyword>
<gene>
    <name evidence="6" type="ORF">H6P81_002312</name>
</gene>
<evidence type="ECO:0000256" key="2">
    <source>
        <dbReference type="PROSITE-ProRule" id="PRU00108"/>
    </source>
</evidence>
<dbReference type="PROSITE" id="PS50071">
    <property type="entry name" value="HOMEOBOX_2"/>
    <property type="match status" value="1"/>
</dbReference>
<dbReference type="SMART" id="SM00389">
    <property type="entry name" value="HOX"/>
    <property type="match status" value="1"/>
</dbReference>
<feature type="domain" description="Homeobox" evidence="5">
    <location>
        <begin position="90"/>
        <end position="157"/>
    </location>
</feature>
<dbReference type="AlphaFoldDB" id="A0AAV7FB25"/>
<feature type="chain" id="PRO_5043775985" description="Homeobox domain-containing protein" evidence="4">
    <location>
        <begin position="26"/>
        <end position="228"/>
    </location>
</feature>
<comment type="subcellular location">
    <subcellularLocation>
        <location evidence="1 2 3">Nucleus</location>
    </subcellularLocation>
</comment>
<keyword evidence="4" id="KW-0732">Signal</keyword>
<dbReference type="SUPFAM" id="SSF46689">
    <property type="entry name" value="Homeodomain-like"/>
    <property type="match status" value="1"/>
</dbReference>
<proteinExistence type="predicted"/>
<dbReference type="GO" id="GO:0003677">
    <property type="term" value="F:DNA binding"/>
    <property type="evidence" value="ECO:0007669"/>
    <property type="project" value="UniProtKB-UniRule"/>
</dbReference>
<evidence type="ECO:0000313" key="6">
    <source>
        <dbReference type="EMBL" id="KAG9457804.1"/>
    </source>
</evidence>
<comment type="caution">
    <text evidence="6">The sequence shown here is derived from an EMBL/GenBank/DDBJ whole genome shotgun (WGS) entry which is preliminary data.</text>
</comment>
<dbReference type="GO" id="GO:0003700">
    <property type="term" value="F:DNA-binding transcription factor activity"/>
    <property type="evidence" value="ECO:0007669"/>
    <property type="project" value="InterPro"/>
</dbReference>
<dbReference type="InterPro" id="IPR044559">
    <property type="entry name" value="WOX13-like"/>
</dbReference>
<dbReference type="GO" id="GO:0005634">
    <property type="term" value="C:nucleus"/>
    <property type="evidence" value="ECO:0007669"/>
    <property type="project" value="UniProtKB-SubCell"/>
</dbReference>
<protein>
    <recommendedName>
        <fullName evidence="5">Homeobox domain-containing protein</fullName>
    </recommendedName>
</protein>
<dbReference type="Pfam" id="PF00046">
    <property type="entry name" value="Homeodomain"/>
    <property type="match status" value="1"/>
</dbReference>
<evidence type="ECO:0000256" key="1">
    <source>
        <dbReference type="ARBA" id="ARBA00004123"/>
    </source>
</evidence>
<dbReference type="InterPro" id="IPR001356">
    <property type="entry name" value="HD"/>
</dbReference>
<evidence type="ECO:0000256" key="3">
    <source>
        <dbReference type="RuleBase" id="RU000682"/>
    </source>
</evidence>
<keyword evidence="2 3" id="KW-0238">DNA-binding</keyword>
<feature type="DNA-binding region" description="Homeobox" evidence="2">
    <location>
        <begin position="92"/>
        <end position="158"/>
    </location>
</feature>
<evidence type="ECO:0000313" key="7">
    <source>
        <dbReference type="Proteomes" id="UP000825729"/>
    </source>
</evidence>
<dbReference type="EMBL" id="JAINDJ010000002">
    <property type="protein sequence ID" value="KAG9457804.1"/>
    <property type="molecule type" value="Genomic_DNA"/>
</dbReference>
<dbReference type="Gene3D" id="1.10.10.60">
    <property type="entry name" value="Homeodomain-like"/>
    <property type="match status" value="1"/>
</dbReference>
<dbReference type="PANTHER" id="PTHR46777:SF5">
    <property type="entry name" value="WUSCHEL-RELATED HOMEOBOX 13"/>
    <property type="match status" value="1"/>
</dbReference>
<organism evidence="6 7">
    <name type="scientific">Aristolochia fimbriata</name>
    <name type="common">White veined hardy Dutchman's pipe vine</name>
    <dbReference type="NCBI Taxonomy" id="158543"/>
    <lineage>
        <taxon>Eukaryota</taxon>
        <taxon>Viridiplantae</taxon>
        <taxon>Streptophyta</taxon>
        <taxon>Embryophyta</taxon>
        <taxon>Tracheophyta</taxon>
        <taxon>Spermatophyta</taxon>
        <taxon>Magnoliopsida</taxon>
        <taxon>Magnoliidae</taxon>
        <taxon>Piperales</taxon>
        <taxon>Aristolochiaceae</taxon>
        <taxon>Aristolochia</taxon>
    </lineage>
</organism>
<evidence type="ECO:0000256" key="4">
    <source>
        <dbReference type="SAM" id="SignalP"/>
    </source>
</evidence>
<dbReference type="InterPro" id="IPR009057">
    <property type="entry name" value="Homeodomain-like_sf"/>
</dbReference>
<dbReference type="CDD" id="cd00086">
    <property type="entry name" value="homeodomain"/>
    <property type="match status" value="1"/>
</dbReference>
<name>A0AAV7FB25_ARIFI</name>
<evidence type="ECO:0000259" key="5">
    <source>
        <dbReference type="PROSITE" id="PS50071"/>
    </source>
</evidence>
<feature type="signal peptide" evidence="4">
    <location>
        <begin position="1"/>
        <end position="25"/>
    </location>
</feature>
<dbReference type="PANTHER" id="PTHR46777">
    <property type="entry name" value="WUSCHEL-RELATED HOMEOBOX 13"/>
    <property type="match status" value="1"/>
</dbReference>
<accession>A0AAV7FB25</accession>
<reference evidence="6 7" key="1">
    <citation type="submission" date="2021-07" db="EMBL/GenBank/DDBJ databases">
        <title>The Aristolochia fimbriata genome: insights into angiosperm evolution, floral development and chemical biosynthesis.</title>
        <authorList>
            <person name="Jiao Y."/>
        </authorList>
    </citation>
    <scope>NUCLEOTIDE SEQUENCE [LARGE SCALE GENOMIC DNA]</scope>
    <source>
        <strain evidence="6">IBCAS-2021</strain>
        <tissue evidence="6">Leaf</tissue>
    </source>
</reference>
<keyword evidence="2 3" id="KW-0539">Nucleus</keyword>
<keyword evidence="7" id="KW-1185">Reference proteome</keyword>
<sequence>MHEWYLHVSPLTPFILVLFVASTRGQFGWTHLESLEATVAGQKMDECEVGTVDKISHTLSSRTGEDAPSTETALGFESVPETDSSAIPFSKEIKPRWRPSKTQKEKLEDAYIVVKRNGSLKHKEVDELAAELSGHGSVTKKNVQKWFQNRKYMDQKQQQRVVAAHIAAGQPLEQNLMKTSEGCSRSQSKETKKETSEATGLLMICEDEQGFVYMGWPRKPTPGQCNIR</sequence>
<dbReference type="Proteomes" id="UP000825729">
    <property type="component" value="Unassembled WGS sequence"/>
</dbReference>